<reference evidence="3 4" key="1">
    <citation type="journal article" date="2014" name="Int. J. Syst. Evol. Microbiol.">
        <title>Complete genome sequence of Corynebacterium casei LMG S-19264T (=DSM 44701T), isolated from a smear-ripened cheese.</title>
        <authorList>
            <consortium name="US DOE Joint Genome Institute (JGI-PGF)"/>
            <person name="Walter F."/>
            <person name="Albersmeier A."/>
            <person name="Kalinowski J."/>
            <person name="Ruckert C."/>
        </authorList>
    </citation>
    <scope>NUCLEOTIDE SEQUENCE [LARGE SCALE GENOMIC DNA]</scope>
    <source>
        <strain evidence="3 4">CGMCC 1.16330</strain>
    </source>
</reference>
<accession>A0A8J2ZG17</accession>
<dbReference type="RefSeq" id="WP_188904296.1">
    <property type="nucleotide sequence ID" value="NZ_BMKS01000028.1"/>
</dbReference>
<dbReference type="Gene3D" id="2.40.390.10">
    <property type="entry name" value="CV3147-like"/>
    <property type="match status" value="1"/>
</dbReference>
<dbReference type="InterPro" id="IPR027479">
    <property type="entry name" value="S-Me-THD_N_sf"/>
</dbReference>
<dbReference type="EMBL" id="BMKS01000028">
    <property type="protein sequence ID" value="GGG52296.1"/>
    <property type="molecule type" value="Genomic_DNA"/>
</dbReference>
<dbReference type="Pfam" id="PF06032">
    <property type="entry name" value="S-Me-THD_N"/>
    <property type="match status" value="1"/>
</dbReference>
<protein>
    <recommendedName>
        <fullName evidence="5">DUF917 domain-containing protein</fullName>
    </recommendedName>
</protein>
<evidence type="ECO:0000259" key="2">
    <source>
        <dbReference type="Pfam" id="PF20906"/>
    </source>
</evidence>
<feature type="domain" description="S-Me-THD N-terminal" evidence="1">
    <location>
        <begin position="8"/>
        <end position="163"/>
    </location>
</feature>
<dbReference type="SUPFAM" id="SSF160991">
    <property type="entry name" value="CV3147-like"/>
    <property type="match status" value="1"/>
</dbReference>
<dbReference type="InterPro" id="IPR010318">
    <property type="entry name" value="S-Me-THD_N"/>
</dbReference>
<gene>
    <name evidence="3" type="ORF">GCM10010964_44290</name>
</gene>
<proteinExistence type="predicted"/>
<evidence type="ECO:0000313" key="4">
    <source>
        <dbReference type="Proteomes" id="UP000597507"/>
    </source>
</evidence>
<sequence>MRRLGPSDIEALATGAWILGTGGGGSPYHALLELRRLLAQGAEIRVLDPAALADDDLVAVVSIQGAPLVIQERLVDSRLIARAVRVMEEHLGRRFRAVMPVEIGGMNGLQPLLAAAHLGIPAVDADAMGRAFPEAQMTTFAVGALSPAPLSTVDPRGNEAVVTRVADWPWMERLSRRICTEFGSIAATCKAPRTGAEVKRWAIAGTTSRAIALGRAVHAARAAHADPIAAVLAAERGRRLFAGKIVEVERRTTTGFLRGRAEVEGLGEDRGARLALAFQNEWTLAARDGEPCAMTPELICVLDSDSGEAIGTETVRYGQRVTVIVLPAAEIFLTERGLAHVGPRAFGHDLDFRSAFAA</sequence>
<dbReference type="InterPro" id="IPR024071">
    <property type="entry name" value="S-Me-THD_C_sf"/>
</dbReference>
<keyword evidence="4" id="KW-1185">Reference proteome</keyword>
<comment type="caution">
    <text evidence="3">The sequence shown here is derived from an EMBL/GenBank/DDBJ whole genome shotgun (WGS) entry which is preliminary data.</text>
</comment>
<dbReference type="AlphaFoldDB" id="A0A8J2ZG17"/>
<evidence type="ECO:0000313" key="3">
    <source>
        <dbReference type="EMBL" id="GGG52296.1"/>
    </source>
</evidence>
<dbReference type="Gene3D" id="3.40.1610.10">
    <property type="entry name" value="CV3147-like domain"/>
    <property type="match status" value="1"/>
</dbReference>
<organism evidence="3 4">
    <name type="scientific">Caldovatus sediminis</name>
    <dbReference type="NCBI Taxonomy" id="2041189"/>
    <lineage>
        <taxon>Bacteria</taxon>
        <taxon>Pseudomonadati</taxon>
        <taxon>Pseudomonadota</taxon>
        <taxon>Alphaproteobacteria</taxon>
        <taxon>Acetobacterales</taxon>
        <taxon>Roseomonadaceae</taxon>
        <taxon>Caldovatus</taxon>
    </lineage>
</organism>
<evidence type="ECO:0000259" key="1">
    <source>
        <dbReference type="Pfam" id="PF06032"/>
    </source>
</evidence>
<name>A0A8J2ZG17_9PROT</name>
<dbReference type="Pfam" id="PF20906">
    <property type="entry name" value="S-Me-THD_C"/>
    <property type="match status" value="1"/>
</dbReference>
<dbReference type="InterPro" id="IPR048350">
    <property type="entry name" value="S-Me-THD-like_C"/>
</dbReference>
<dbReference type="Proteomes" id="UP000597507">
    <property type="component" value="Unassembled WGS sequence"/>
</dbReference>
<evidence type="ECO:0008006" key="5">
    <source>
        <dbReference type="Google" id="ProtNLM"/>
    </source>
</evidence>
<feature type="domain" description="S-Me-THD-like C-terminal" evidence="2">
    <location>
        <begin position="168"/>
        <end position="353"/>
    </location>
</feature>